<dbReference type="Proteomes" id="UP000077266">
    <property type="component" value="Unassembled WGS sequence"/>
</dbReference>
<dbReference type="InParanoid" id="A0A165G904"/>
<dbReference type="AlphaFoldDB" id="A0A165G904"/>
<feature type="non-terminal residue" evidence="1">
    <location>
        <position position="1"/>
    </location>
</feature>
<dbReference type="EMBL" id="KV426055">
    <property type="protein sequence ID" value="KZV90164.1"/>
    <property type="molecule type" value="Genomic_DNA"/>
</dbReference>
<gene>
    <name evidence="1" type="ORF">EXIGLDRAFT_720640</name>
</gene>
<evidence type="ECO:0000313" key="2">
    <source>
        <dbReference type="Proteomes" id="UP000077266"/>
    </source>
</evidence>
<reference evidence="1 2" key="1">
    <citation type="journal article" date="2016" name="Mol. Biol. Evol.">
        <title>Comparative Genomics of Early-Diverging Mushroom-Forming Fungi Provides Insights into the Origins of Lignocellulose Decay Capabilities.</title>
        <authorList>
            <person name="Nagy L.G."/>
            <person name="Riley R."/>
            <person name="Tritt A."/>
            <person name="Adam C."/>
            <person name="Daum C."/>
            <person name="Floudas D."/>
            <person name="Sun H."/>
            <person name="Yadav J.S."/>
            <person name="Pangilinan J."/>
            <person name="Larsson K.H."/>
            <person name="Matsuura K."/>
            <person name="Barry K."/>
            <person name="Labutti K."/>
            <person name="Kuo R."/>
            <person name="Ohm R.A."/>
            <person name="Bhattacharya S.S."/>
            <person name="Shirouzu T."/>
            <person name="Yoshinaga Y."/>
            <person name="Martin F.M."/>
            <person name="Grigoriev I.V."/>
            <person name="Hibbett D.S."/>
        </authorList>
    </citation>
    <scope>NUCLEOTIDE SEQUENCE [LARGE SCALE GENOMIC DNA]</scope>
    <source>
        <strain evidence="1 2">HHB12029</strain>
    </source>
</reference>
<feature type="non-terminal residue" evidence="1">
    <location>
        <position position="63"/>
    </location>
</feature>
<keyword evidence="2" id="KW-1185">Reference proteome</keyword>
<protein>
    <submittedName>
        <fullName evidence="1">Uncharacterized protein</fullName>
    </submittedName>
</protein>
<accession>A0A165G904</accession>
<sequence>HSHVQLAYTNFSTRKTADDYDLVCYSSWSASRVGQQRRPCRPRTRPALRDVPQALFFIRLNKA</sequence>
<organism evidence="1 2">
    <name type="scientific">Exidia glandulosa HHB12029</name>
    <dbReference type="NCBI Taxonomy" id="1314781"/>
    <lineage>
        <taxon>Eukaryota</taxon>
        <taxon>Fungi</taxon>
        <taxon>Dikarya</taxon>
        <taxon>Basidiomycota</taxon>
        <taxon>Agaricomycotina</taxon>
        <taxon>Agaricomycetes</taxon>
        <taxon>Auriculariales</taxon>
        <taxon>Exidiaceae</taxon>
        <taxon>Exidia</taxon>
    </lineage>
</organism>
<evidence type="ECO:0000313" key="1">
    <source>
        <dbReference type="EMBL" id="KZV90164.1"/>
    </source>
</evidence>
<proteinExistence type="predicted"/>
<name>A0A165G904_EXIGL</name>